<evidence type="ECO:0000313" key="2">
    <source>
        <dbReference type="Proteomes" id="UP000694866"/>
    </source>
</evidence>
<dbReference type="Proteomes" id="UP000694866">
    <property type="component" value="Unplaced"/>
</dbReference>
<dbReference type="OrthoDB" id="6370791at2759"/>
<dbReference type="GeneID" id="105263636"/>
<evidence type="ECO:0000256" key="1">
    <source>
        <dbReference type="SAM" id="SignalP"/>
    </source>
</evidence>
<keyword evidence="1" id="KW-0732">Signal</keyword>
<name>A0A9R1SVZ9_9HYME</name>
<feature type="signal peptide" evidence="1">
    <location>
        <begin position="1"/>
        <end position="19"/>
    </location>
</feature>
<dbReference type="PANTHER" id="PTHR11008">
    <property type="entry name" value="PROTEIN TAKEOUT-LIKE PROTEIN"/>
    <property type="match status" value="1"/>
</dbReference>
<dbReference type="KEGG" id="fas:105263636"/>
<dbReference type="SMART" id="SM00700">
    <property type="entry name" value="JHBP"/>
    <property type="match status" value="2"/>
</dbReference>
<feature type="chain" id="PRO_5040197850" evidence="1">
    <location>
        <begin position="20"/>
        <end position="498"/>
    </location>
</feature>
<sequence length="498" mass="55323">MKYLGIGLLVVALAAFSWGAPEDHSRVKRIYDNELVKFLDVKLRKILREGNDTLSVPIIDPFYSKELPLEINQEKVKVNAVIKELHVDGLAGYIVDLAKISISGKVSFDLTFPEIKSTGTYSLQGVVMDGIDVYGDGEFQVSLKNFTIKTVIAVNIIGELKIKSINLKIGLGALDLKATGIFNDENTSILLSEIISDMAPELILDYHDQITTPASAYLVEIINVLLAGKSLKDLIGIKIKNFVDIVWEIYATLSYRTCCFLIAEARMKYLGIALLILAIAGQILGENVAEERDLRVEAIAARSFSSKLRNLLHVELRRMLKEGHPSNGIPIMDPLNQDVHAFQINNKFAKVQGVFYDLYSNGVAGYKVDHADVGFWSKKATFQLTFPRIYFSGNYSLNGVVLQKNIYGNGEFQATVKNLKVHAVIALQFIPVSAKSMKLTISLGALDFNATGLYNNKETSKNFSVLISKRAPQFIAEHHNEITNYLSPILLKYINSVL</sequence>
<dbReference type="PANTHER" id="PTHR11008:SF9">
    <property type="entry name" value="PROTEIN TAKEOUT-LIKE PROTEIN"/>
    <property type="match status" value="1"/>
</dbReference>
<dbReference type="Gene3D" id="3.15.10.30">
    <property type="entry name" value="Haemolymph juvenile hormone binding protein"/>
    <property type="match status" value="2"/>
</dbReference>
<keyword evidence="2" id="KW-1185">Reference proteome</keyword>
<dbReference type="RefSeq" id="XP_011298264.1">
    <property type="nucleotide sequence ID" value="XM_011299962.1"/>
</dbReference>
<evidence type="ECO:0000313" key="3">
    <source>
        <dbReference type="RefSeq" id="XP_011298264.1"/>
    </source>
</evidence>
<proteinExistence type="predicted"/>
<dbReference type="InterPro" id="IPR010562">
    <property type="entry name" value="Haemolymph_juvenile_hormone-bd"/>
</dbReference>
<reference evidence="3" key="1">
    <citation type="submission" date="2025-08" db="UniProtKB">
        <authorList>
            <consortium name="RefSeq"/>
        </authorList>
    </citation>
    <scope>IDENTIFICATION</scope>
    <source>
        <strain evidence="3">USDA-PBARC FA_bdor</strain>
        <tissue evidence="3">Whole organism</tissue>
    </source>
</reference>
<accession>A0A9R1SVZ9</accession>
<organism evidence="2 3">
    <name type="scientific">Fopius arisanus</name>
    <dbReference type="NCBI Taxonomy" id="64838"/>
    <lineage>
        <taxon>Eukaryota</taxon>
        <taxon>Metazoa</taxon>
        <taxon>Ecdysozoa</taxon>
        <taxon>Arthropoda</taxon>
        <taxon>Hexapoda</taxon>
        <taxon>Insecta</taxon>
        <taxon>Pterygota</taxon>
        <taxon>Neoptera</taxon>
        <taxon>Endopterygota</taxon>
        <taxon>Hymenoptera</taxon>
        <taxon>Apocrita</taxon>
        <taxon>Ichneumonoidea</taxon>
        <taxon>Braconidae</taxon>
        <taxon>Opiinae</taxon>
        <taxon>Fopius</taxon>
    </lineage>
</organism>
<gene>
    <name evidence="3" type="primary">LOC105263636</name>
</gene>
<protein>
    <submittedName>
        <fullName evidence="3">Uncharacterized protein</fullName>
    </submittedName>
</protein>
<dbReference type="AlphaFoldDB" id="A0A9R1SVZ9"/>
<dbReference type="Pfam" id="PF06585">
    <property type="entry name" value="JHBP"/>
    <property type="match status" value="2"/>
</dbReference>
<dbReference type="InterPro" id="IPR038606">
    <property type="entry name" value="To_sf"/>
</dbReference>